<evidence type="ECO:0000313" key="5">
    <source>
        <dbReference type="EMBL" id="EHP29089.1"/>
    </source>
</evidence>
<keyword evidence="3" id="KW-1133">Transmembrane helix</keyword>
<evidence type="ECO:0000256" key="1">
    <source>
        <dbReference type="ARBA" id="ARBA00023224"/>
    </source>
</evidence>
<dbReference type="PANTHER" id="PTHR32089:SF112">
    <property type="entry name" value="LYSOZYME-LIKE PROTEIN-RELATED"/>
    <property type="match status" value="1"/>
</dbReference>
<reference evidence="5 6" key="1">
    <citation type="journal article" date="2012" name="Proc. Natl. Acad. Sci. U.S.A.">
        <title>Genome and physiology of a model Epsilonproteobacterium responsible for sulfide detoxification in marine oxygen depletion zones.</title>
        <authorList>
            <person name="Grote J."/>
            <person name="Schott T."/>
            <person name="Bruckner C.G."/>
            <person name="Glockner F.O."/>
            <person name="Jost G."/>
            <person name="Teeling H."/>
            <person name="Labrenz M."/>
            <person name="Jurgens K."/>
        </authorList>
    </citation>
    <scope>NUCLEOTIDE SEQUENCE [LARGE SCALE GENOMIC DNA]</scope>
    <source>
        <strain evidence="5 6">GD1</strain>
    </source>
</reference>
<dbReference type="PROSITE" id="PS50111">
    <property type="entry name" value="CHEMOTAXIS_TRANSDUC_2"/>
    <property type="match status" value="1"/>
</dbReference>
<keyword evidence="3" id="KW-0812">Transmembrane</keyword>
<proteinExistence type="predicted"/>
<dbReference type="EMBL" id="AFRZ01000001">
    <property type="protein sequence ID" value="EHP29089.1"/>
    <property type="molecule type" value="Genomic_DNA"/>
</dbReference>
<dbReference type="eggNOG" id="COG0840">
    <property type="taxonomic scope" value="Bacteria"/>
</dbReference>
<dbReference type="Pfam" id="PF00015">
    <property type="entry name" value="MCPsignal"/>
    <property type="match status" value="1"/>
</dbReference>
<feature type="transmembrane region" description="Helical" evidence="3">
    <location>
        <begin position="159"/>
        <end position="178"/>
    </location>
</feature>
<dbReference type="Gene3D" id="6.10.340.10">
    <property type="match status" value="1"/>
</dbReference>
<evidence type="ECO:0000313" key="6">
    <source>
        <dbReference type="Proteomes" id="UP000006431"/>
    </source>
</evidence>
<keyword evidence="6" id="KW-1185">Reference proteome</keyword>
<protein>
    <submittedName>
        <fullName evidence="5">Methyl-accepting chemotaxis sensory transducer</fullName>
    </submittedName>
</protein>
<accession>H1FVP1</accession>
<evidence type="ECO:0000256" key="2">
    <source>
        <dbReference type="PROSITE-ProRule" id="PRU00284"/>
    </source>
</evidence>
<dbReference type="Pfam" id="PF13682">
    <property type="entry name" value="CZB"/>
    <property type="match status" value="1"/>
</dbReference>
<keyword evidence="1 2" id="KW-0807">Transducer</keyword>
<dbReference type="PANTHER" id="PTHR32089">
    <property type="entry name" value="METHYL-ACCEPTING CHEMOTAXIS PROTEIN MCPB"/>
    <property type="match status" value="1"/>
</dbReference>
<dbReference type="SMART" id="SM00283">
    <property type="entry name" value="MA"/>
    <property type="match status" value="1"/>
</dbReference>
<gene>
    <name evidence="5" type="ORF">SMGD1_0562</name>
</gene>
<dbReference type="InterPro" id="IPR025991">
    <property type="entry name" value="Chemoreceptor_zinc-bind_dom"/>
</dbReference>
<dbReference type="SUPFAM" id="SSF58104">
    <property type="entry name" value="Methyl-accepting chemotaxis protein (MCP) signaling domain"/>
    <property type="match status" value="1"/>
</dbReference>
<dbReference type="Proteomes" id="UP000006431">
    <property type="component" value="Unassembled WGS sequence"/>
</dbReference>
<dbReference type="Gene3D" id="1.10.287.950">
    <property type="entry name" value="Methyl-accepting chemotaxis protein"/>
    <property type="match status" value="1"/>
</dbReference>
<comment type="caution">
    <text evidence="5">The sequence shown here is derived from an EMBL/GenBank/DDBJ whole genome shotgun (WGS) entry which is preliminary data.</text>
</comment>
<dbReference type="STRING" id="929558.SMGD1_0562"/>
<organism evidence="5 6">
    <name type="scientific">Sulfurimonas gotlandica (strain DSM 19862 / JCM 16533 / GD1)</name>
    <dbReference type="NCBI Taxonomy" id="929558"/>
    <lineage>
        <taxon>Bacteria</taxon>
        <taxon>Pseudomonadati</taxon>
        <taxon>Campylobacterota</taxon>
        <taxon>Epsilonproteobacteria</taxon>
        <taxon>Campylobacterales</taxon>
        <taxon>Sulfurimonadaceae</taxon>
        <taxon>Sulfurimonas</taxon>
    </lineage>
</organism>
<name>H1FVP1_SULGG</name>
<dbReference type="AlphaFoldDB" id="H1FVP1"/>
<sequence length="603" mass="66545">MSFIESKYDHLHKNSMLGALQTLEIEKNLNYVSRTTRDIMLGGDYNKDMTKLNESIEKIGSLFSSLEKMMEQDTSLPMVIDAKTSTMLFLDNSYKMMESLNSEDIQNSKESIYKKYKNDLTPFANTSRTAFKKLVKHKGNELSNDSVALADDLGFYKTLVLVAGLFVAVVVFILATIIRKSITGGIGTFITLIGHAAKGNFTHKDNSCNDTNTELGILGCELSTLLGHIENLINEINRTITDASKGVFTHQISSAGMDGEFVEAIISVEKSITFMKEQNQKAARDTFNSQLSTKSVNVSESLSLIISNLRDNIGNLKEVTKATKAASDLASTSRESVNEIVNELGHLSEQVSTNNHSISELANQTNEITSVIELITDIADQTNLLALNAAIEAARAGEHGRGFAVVADEVRKLAERTHKATGEISVSIKSLQQDMNEIQESSSTMKTTVEGSASKINEFEGTLIELSDNSSEIVNYSFEMENSIFVVLAKLDHILYKSRAYNSIMSLDKLLTNQTTHECSLGQWYDNEGKSRFASTSTFAKISAPHHIVHDSANMNLTYIDGDALKSTLDNADEIVRNFDKMEEASNELFTLLDAMLVESKQN</sequence>
<dbReference type="PATRIC" id="fig|929558.5.peg.560"/>
<dbReference type="InterPro" id="IPR004089">
    <property type="entry name" value="MCPsignal_dom"/>
</dbReference>
<dbReference type="GO" id="GO:0016020">
    <property type="term" value="C:membrane"/>
    <property type="evidence" value="ECO:0007669"/>
    <property type="project" value="InterPro"/>
</dbReference>
<dbReference type="HOGENOM" id="CLU_000445_107_27_7"/>
<evidence type="ECO:0000259" key="4">
    <source>
        <dbReference type="PROSITE" id="PS50111"/>
    </source>
</evidence>
<dbReference type="GO" id="GO:0007165">
    <property type="term" value="P:signal transduction"/>
    <property type="evidence" value="ECO:0007669"/>
    <property type="project" value="UniProtKB-KW"/>
</dbReference>
<keyword evidence="3" id="KW-0472">Membrane</keyword>
<feature type="domain" description="Methyl-accepting transducer" evidence="4">
    <location>
        <begin position="297"/>
        <end position="483"/>
    </location>
</feature>
<evidence type="ECO:0000256" key="3">
    <source>
        <dbReference type="SAM" id="Phobius"/>
    </source>
</evidence>